<sequence>MNIDDLIFPQEQIPFPKKDSPELVKQLVALTLAHDINLSRGLTITVELETVTLKVKSDAFTVEFKLNALQTELSKRTCTIEFQEICVPRRPIHWVESVLINTLFTVQQFGYRSVAVFQPPSRLHPLLKRMAFSYDETTGLHVFSPF</sequence>
<evidence type="ECO:0000313" key="1">
    <source>
        <dbReference type="EMBL" id="MDN7125214.1"/>
    </source>
</evidence>
<accession>A0AAW7R1S0</accession>
<protein>
    <submittedName>
        <fullName evidence="1">Uncharacterized protein</fullName>
    </submittedName>
</protein>
<dbReference type="RefSeq" id="WP_301774889.1">
    <property type="nucleotide sequence ID" value="NZ_JAGGJB010000005.1"/>
</dbReference>
<evidence type="ECO:0000313" key="2">
    <source>
        <dbReference type="Proteomes" id="UP001169492"/>
    </source>
</evidence>
<name>A0AAW7R1S0_9GAMM</name>
<proteinExistence type="predicted"/>
<dbReference type="Proteomes" id="UP001169492">
    <property type="component" value="Unassembled WGS sequence"/>
</dbReference>
<dbReference type="EMBL" id="JAGGJB010000005">
    <property type="protein sequence ID" value="MDN7125214.1"/>
    <property type="molecule type" value="Genomic_DNA"/>
</dbReference>
<comment type="caution">
    <text evidence="1">The sequence shown here is derived from an EMBL/GenBank/DDBJ whole genome shotgun (WGS) entry which is preliminary data.</text>
</comment>
<dbReference type="AlphaFoldDB" id="A0AAW7R1S0"/>
<reference evidence="1 2" key="1">
    <citation type="submission" date="2021-03" db="EMBL/GenBank/DDBJ databases">
        <title>Pseudidiomarina terrestris, a new bacterium isolated from saline soil.</title>
        <authorList>
            <person name="Galisteo C."/>
            <person name="De La Haba R."/>
            <person name="Sanchez-Porro C."/>
            <person name="Ventosa A."/>
        </authorList>
    </citation>
    <scope>NUCLEOTIDE SEQUENCE [LARGE SCALE GENOMIC DNA]</scope>
    <source>
        <strain evidence="1 2">1APP75-32.1</strain>
    </source>
</reference>
<gene>
    <name evidence="1" type="ORF">J6I90_10005</name>
</gene>
<organism evidence="1 2">
    <name type="scientific">Pseudidiomarina terrestris</name>
    <dbReference type="NCBI Taxonomy" id="2820060"/>
    <lineage>
        <taxon>Bacteria</taxon>
        <taxon>Pseudomonadati</taxon>
        <taxon>Pseudomonadota</taxon>
        <taxon>Gammaproteobacteria</taxon>
        <taxon>Alteromonadales</taxon>
        <taxon>Idiomarinaceae</taxon>
        <taxon>Pseudidiomarina</taxon>
    </lineage>
</organism>